<dbReference type="Proteomes" id="UP001085076">
    <property type="component" value="Miscellaneous, Linkage group lg02"/>
</dbReference>
<reference evidence="2" key="2">
    <citation type="journal article" date="2022" name="Hortic Res">
        <title>The genome of Dioscorea zingiberensis sheds light on the biosynthesis, origin and evolution of the medicinally important diosgenin saponins.</title>
        <authorList>
            <person name="Li Y."/>
            <person name="Tan C."/>
            <person name="Li Z."/>
            <person name="Guo J."/>
            <person name="Li S."/>
            <person name="Chen X."/>
            <person name="Wang C."/>
            <person name="Dai X."/>
            <person name="Yang H."/>
            <person name="Song W."/>
            <person name="Hou L."/>
            <person name="Xu J."/>
            <person name="Tong Z."/>
            <person name="Xu A."/>
            <person name="Yuan X."/>
            <person name="Wang W."/>
            <person name="Yang Q."/>
            <person name="Chen L."/>
            <person name="Sun Z."/>
            <person name="Wang K."/>
            <person name="Pan B."/>
            <person name="Chen J."/>
            <person name="Bao Y."/>
            <person name="Liu F."/>
            <person name="Qi X."/>
            <person name="Gang D.R."/>
            <person name="Wen J."/>
            <person name="Li J."/>
        </authorList>
    </citation>
    <scope>NUCLEOTIDE SEQUENCE</scope>
    <source>
        <strain evidence="2">Dzin_1.0</strain>
    </source>
</reference>
<accession>A0A9D5CZA1</accession>
<sequence length="94" mass="9895">MQGIDDEAHEGVGLSKSHWKTHSILRRKRERQRGFGVGGDDKLGVPRVRPELVGGVGSGAVLGCRGGGGRGPKPAAVEEAKVVAGLKTMMMVHQ</sequence>
<feature type="region of interest" description="Disordered" evidence="1">
    <location>
        <begin position="1"/>
        <end position="50"/>
    </location>
</feature>
<organism evidence="2 3">
    <name type="scientific">Dioscorea zingiberensis</name>
    <dbReference type="NCBI Taxonomy" id="325984"/>
    <lineage>
        <taxon>Eukaryota</taxon>
        <taxon>Viridiplantae</taxon>
        <taxon>Streptophyta</taxon>
        <taxon>Embryophyta</taxon>
        <taxon>Tracheophyta</taxon>
        <taxon>Spermatophyta</taxon>
        <taxon>Magnoliopsida</taxon>
        <taxon>Liliopsida</taxon>
        <taxon>Dioscoreales</taxon>
        <taxon>Dioscoreaceae</taxon>
        <taxon>Dioscorea</taxon>
    </lineage>
</organism>
<gene>
    <name evidence="2" type="ORF">J5N97_010731</name>
</gene>
<reference evidence="2" key="1">
    <citation type="submission" date="2021-03" db="EMBL/GenBank/DDBJ databases">
        <authorList>
            <person name="Li Z."/>
            <person name="Yang C."/>
        </authorList>
    </citation>
    <scope>NUCLEOTIDE SEQUENCE</scope>
    <source>
        <strain evidence="2">Dzin_1.0</strain>
        <tissue evidence="2">Leaf</tissue>
    </source>
</reference>
<evidence type="ECO:0000313" key="3">
    <source>
        <dbReference type="Proteomes" id="UP001085076"/>
    </source>
</evidence>
<evidence type="ECO:0000313" key="2">
    <source>
        <dbReference type="EMBL" id="KAJ0982476.1"/>
    </source>
</evidence>
<dbReference type="AlphaFoldDB" id="A0A9D5CZA1"/>
<protein>
    <submittedName>
        <fullName evidence="2">Uncharacterized protein</fullName>
    </submittedName>
</protein>
<comment type="caution">
    <text evidence="2">The sequence shown here is derived from an EMBL/GenBank/DDBJ whole genome shotgun (WGS) entry which is preliminary data.</text>
</comment>
<proteinExistence type="predicted"/>
<name>A0A9D5CZA1_9LILI</name>
<feature type="compositionally biased region" description="Basic residues" evidence="1">
    <location>
        <begin position="17"/>
        <end position="31"/>
    </location>
</feature>
<dbReference type="EMBL" id="JAGGNH010000002">
    <property type="protein sequence ID" value="KAJ0982476.1"/>
    <property type="molecule type" value="Genomic_DNA"/>
</dbReference>
<keyword evidence="3" id="KW-1185">Reference proteome</keyword>
<evidence type="ECO:0000256" key="1">
    <source>
        <dbReference type="SAM" id="MobiDB-lite"/>
    </source>
</evidence>
<feature type="compositionally biased region" description="Basic and acidic residues" evidence="1">
    <location>
        <begin position="39"/>
        <end position="50"/>
    </location>
</feature>